<name>A0A2Z7DA57_9LAMI</name>
<accession>A0A2Z7DA57</accession>
<organism evidence="1 2">
    <name type="scientific">Dorcoceras hygrometricum</name>
    <dbReference type="NCBI Taxonomy" id="472368"/>
    <lineage>
        <taxon>Eukaryota</taxon>
        <taxon>Viridiplantae</taxon>
        <taxon>Streptophyta</taxon>
        <taxon>Embryophyta</taxon>
        <taxon>Tracheophyta</taxon>
        <taxon>Spermatophyta</taxon>
        <taxon>Magnoliopsida</taxon>
        <taxon>eudicotyledons</taxon>
        <taxon>Gunneridae</taxon>
        <taxon>Pentapetalae</taxon>
        <taxon>asterids</taxon>
        <taxon>lamiids</taxon>
        <taxon>Lamiales</taxon>
        <taxon>Gesneriaceae</taxon>
        <taxon>Didymocarpoideae</taxon>
        <taxon>Trichosporeae</taxon>
        <taxon>Loxocarpinae</taxon>
        <taxon>Dorcoceras</taxon>
    </lineage>
</organism>
<protein>
    <submittedName>
        <fullName evidence="1">Putative beta-D-xylosidase 7-like</fullName>
    </submittedName>
</protein>
<sequence length="235" mass="26447">MTSAGTSACSRSYSGEQEDSADEKRCARYGMSCDDISLDVITISSWLSADEEKRERRSNVVLRFSRWISADDVIGDICLRCSSCEFLNVQEQRAIAAQELAARKILMVVKTAPADLFDPIFKRTNKWYQSSSVFLNACAPRYRLSNEFKLCGNNSNCTIKFKSLLNSFKHNYKYAVHMNECSNAVKKYADLCMEVRSKLSYVSPSFAIGKIPLEDFDCSVPTLQPTPTTLGRKNS</sequence>
<dbReference type="Proteomes" id="UP000250235">
    <property type="component" value="Unassembled WGS sequence"/>
</dbReference>
<keyword evidence="2" id="KW-1185">Reference proteome</keyword>
<dbReference type="AlphaFoldDB" id="A0A2Z7DA57"/>
<proteinExistence type="predicted"/>
<dbReference type="EMBL" id="KQ988024">
    <property type="protein sequence ID" value="KZV56600.1"/>
    <property type="molecule type" value="Genomic_DNA"/>
</dbReference>
<evidence type="ECO:0000313" key="2">
    <source>
        <dbReference type="Proteomes" id="UP000250235"/>
    </source>
</evidence>
<gene>
    <name evidence="1" type="ORF">F511_43455</name>
</gene>
<evidence type="ECO:0000313" key="1">
    <source>
        <dbReference type="EMBL" id="KZV56600.1"/>
    </source>
</evidence>
<reference evidence="1 2" key="1">
    <citation type="journal article" date="2015" name="Proc. Natl. Acad. Sci. U.S.A.">
        <title>The resurrection genome of Boea hygrometrica: A blueprint for survival of dehydration.</title>
        <authorList>
            <person name="Xiao L."/>
            <person name="Yang G."/>
            <person name="Zhang L."/>
            <person name="Yang X."/>
            <person name="Zhao S."/>
            <person name="Ji Z."/>
            <person name="Zhou Q."/>
            <person name="Hu M."/>
            <person name="Wang Y."/>
            <person name="Chen M."/>
            <person name="Xu Y."/>
            <person name="Jin H."/>
            <person name="Xiao X."/>
            <person name="Hu G."/>
            <person name="Bao F."/>
            <person name="Hu Y."/>
            <person name="Wan P."/>
            <person name="Li L."/>
            <person name="Deng X."/>
            <person name="Kuang T."/>
            <person name="Xiang C."/>
            <person name="Zhu J.K."/>
            <person name="Oliver M.J."/>
            <person name="He Y."/>
        </authorList>
    </citation>
    <scope>NUCLEOTIDE SEQUENCE [LARGE SCALE GENOMIC DNA]</scope>
    <source>
        <strain evidence="2">cv. XS01</strain>
    </source>
</reference>